<gene>
    <name evidence="16" type="primary">nqrC</name>
    <name evidence="19" type="ORF">J2W48_003832</name>
</gene>
<evidence type="ECO:0000256" key="17">
    <source>
        <dbReference type="PIRNR" id="PIRNR009437"/>
    </source>
</evidence>
<keyword evidence="7 16" id="KW-0812">Transmembrane</keyword>
<evidence type="ECO:0000256" key="3">
    <source>
        <dbReference type="ARBA" id="ARBA00022519"/>
    </source>
</evidence>
<keyword evidence="2 16" id="KW-1003">Cell membrane</keyword>
<evidence type="ECO:0000256" key="1">
    <source>
        <dbReference type="ARBA" id="ARBA00022448"/>
    </source>
</evidence>
<keyword evidence="1 16" id="KW-0813">Transport</keyword>
<dbReference type="Proteomes" id="UP001269081">
    <property type="component" value="Unassembled WGS sequence"/>
</dbReference>
<comment type="subunit">
    <text evidence="16 17">Composed of six subunits; NqrA, NqrB, NqrC, NqrD, NqrE and NqrF.</text>
</comment>
<reference evidence="19 20" key="1">
    <citation type="submission" date="2023-07" db="EMBL/GenBank/DDBJ databases">
        <title>Sorghum-associated microbial communities from plants grown in Nebraska, USA.</title>
        <authorList>
            <person name="Schachtman D."/>
        </authorList>
    </citation>
    <scope>NUCLEOTIDE SEQUENCE [LARGE SCALE GENOMIC DNA]</scope>
    <source>
        <strain evidence="19 20">4129</strain>
    </source>
</reference>
<feature type="transmembrane region" description="Helical" evidence="16">
    <location>
        <begin position="12"/>
        <end position="36"/>
    </location>
</feature>
<dbReference type="PANTHER" id="PTHR37838:SF1">
    <property type="entry name" value="NA(+)-TRANSLOCATING NADH-QUINONE REDUCTASE SUBUNIT C"/>
    <property type="match status" value="1"/>
</dbReference>
<evidence type="ECO:0000256" key="6">
    <source>
        <dbReference type="ARBA" id="ARBA00022643"/>
    </source>
</evidence>
<dbReference type="PIRSF" id="PIRSF009437">
    <property type="entry name" value="NQR-1_subunit_C"/>
    <property type="match status" value="1"/>
</dbReference>
<evidence type="ECO:0000313" key="19">
    <source>
        <dbReference type="EMBL" id="MDR7211875.1"/>
    </source>
</evidence>
<dbReference type="PANTHER" id="PTHR37838">
    <property type="entry name" value="NA(+)-TRANSLOCATING NADH-QUINONE REDUCTASE SUBUNIT C"/>
    <property type="match status" value="1"/>
</dbReference>
<comment type="subcellular location">
    <subcellularLocation>
        <location evidence="16">Cell membrane</location>
        <topology evidence="16">Single-pass membrane protein</topology>
    </subcellularLocation>
</comment>
<dbReference type="NCBIfam" id="TIGR01938">
    <property type="entry name" value="nqrC"/>
    <property type="match status" value="1"/>
</dbReference>
<keyword evidence="6 16" id="KW-0288">FMN</keyword>
<evidence type="ECO:0000256" key="16">
    <source>
        <dbReference type="HAMAP-Rule" id="MF_00427"/>
    </source>
</evidence>
<dbReference type="InterPro" id="IPR007329">
    <property type="entry name" value="FMN-bd"/>
</dbReference>
<dbReference type="EMBL" id="JAVDWQ010000016">
    <property type="protein sequence ID" value="MDR7211875.1"/>
    <property type="molecule type" value="Genomic_DNA"/>
</dbReference>
<comment type="function">
    <text evidence="16">NQR complex catalyzes the reduction of ubiquinone-1 to ubiquinol by two successive reactions, coupled with the transport of Na(+) ions from the cytoplasm to the periplasm. NqrA to NqrE are probably involved in the second step, the conversion of ubisemiquinone to ubiquinol.</text>
</comment>
<keyword evidence="4 16" id="KW-0597">Phosphoprotein</keyword>
<keyword evidence="8 16" id="KW-1278">Translocase</keyword>
<dbReference type="EC" id="7.2.1.1" evidence="16 17"/>
<dbReference type="HAMAP" id="MF_00427">
    <property type="entry name" value="NqrC"/>
    <property type="match status" value="1"/>
</dbReference>
<keyword evidence="14 16" id="KW-0472">Membrane</keyword>
<keyword evidence="10 16" id="KW-0520">NAD</keyword>
<dbReference type="RefSeq" id="WP_310283279.1">
    <property type="nucleotide sequence ID" value="NZ_JAVDWQ010000016.1"/>
</dbReference>
<evidence type="ECO:0000313" key="20">
    <source>
        <dbReference type="Proteomes" id="UP001269081"/>
    </source>
</evidence>
<dbReference type="Pfam" id="PF04205">
    <property type="entry name" value="FMN_bind"/>
    <property type="match status" value="1"/>
</dbReference>
<protein>
    <recommendedName>
        <fullName evidence="16 17">Na(+)-translocating NADH-quinone reductase subunit C</fullName>
        <shortName evidence="16 17">Na(+)-NQR subunit C</shortName>
        <shortName evidence="16 17">Na(+)-translocating NQR subunit C</shortName>
        <ecNumber evidence="16 17">7.2.1.1</ecNumber>
    </recommendedName>
    <alternativeName>
        <fullName evidence="16 17">NQR complex subunit C</fullName>
    </alternativeName>
    <alternativeName>
        <fullName evidence="16 17">NQR-1 subunit C</fullName>
    </alternativeName>
</protein>
<evidence type="ECO:0000256" key="13">
    <source>
        <dbReference type="ARBA" id="ARBA00023075"/>
    </source>
</evidence>
<keyword evidence="11 16" id="KW-0915">Sodium</keyword>
<evidence type="ECO:0000256" key="11">
    <source>
        <dbReference type="ARBA" id="ARBA00023053"/>
    </source>
</evidence>
<accession>A0ABU1YCA4</accession>
<dbReference type="InterPro" id="IPR010204">
    <property type="entry name" value="NqrC"/>
</dbReference>
<dbReference type="SMART" id="SM00900">
    <property type="entry name" value="FMN_bind"/>
    <property type="match status" value="1"/>
</dbReference>
<comment type="cofactor">
    <cofactor evidence="16 17">
        <name>FMN</name>
        <dbReference type="ChEBI" id="CHEBI:58210"/>
    </cofactor>
</comment>
<keyword evidence="12 16" id="KW-0406">Ion transport</keyword>
<evidence type="ECO:0000256" key="12">
    <source>
        <dbReference type="ARBA" id="ARBA00023065"/>
    </source>
</evidence>
<keyword evidence="5 16" id="KW-0285">Flavoprotein</keyword>
<feature type="modified residue" description="FMN phosphoryl threonine" evidence="16">
    <location>
        <position position="213"/>
    </location>
</feature>
<dbReference type="GO" id="GO:0016491">
    <property type="term" value="F:oxidoreductase activity"/>
    <property type="evidence" value="ECO:0007669"/>
    <property type="project" value="UniProtKB-KW"/>
</dbReference>
<evidence type="ECO:0000256" key="8">
    <source>
        <dbReference type="ARBA" id="ARBA00022967"/>
    </source>
</evidence>
<organism evidence="19 20">
    <name type="scientific">Flavobacterium piscis</name>
    <dbReference type="NCBI Taxonomy" id="1114874"/>
    <lineage>
        <taxon>Bacteria</taxon>
        <taxon>Pseudomonadati</taxon>
        <taxon>Bacteroidota</taxon>
        <taxon>Flavobacteriia</taxon>
        <taxon>Flavobacteriales</taxon>
        <taxon>Flavobacteriaceae</taxon>
        <taxon>Flavobacterium</taxon>
    </lineage>
</organism>
<name>A0ABU1YCA4_9FLAO</name>
<sequence length="241" mass="26747">MKMHKDSNKATFLFSSGMVVVIAILLSVTAISLAPYQAKNIRTEKMKNILTSVSVSAETDEAEQFFNQYITKQIVLNNKGEEVTGKVAFDIDLKKELDKIKTGKTDEQLFPLFICNKKGKSFYIIPVRGKGLWGPIWGYISLEGDMNTIYGASFGHKSETPGLGAEIETKKFQQQFIGKKIFDESENFVSVKVIKGGASPTDMHGVDAVSGATITSNGVTEMFKRTLSNYIPYFKSKRGRN</sequence>
<evidence type="ECO:0000259" key="18">
    <source>
        <dbReference type="SMART" id="SM00900"/>
    </source>
</evidence>
<keyword evidence="13 16" id="KW-0830">Ubiquinone</keyword>
<proteinExistence type="inferred from homology"/>
<comment type="caution">
    <text evidence="19">The sequence shown here is derived from an EMBL/GenBank/DDBJ whole genome shotgun (WGS) entry which is preliminary data.</text>
</comment>
<comment type="similarity">
    <text evidence="16 17">Belongs to the NqrC family.</text>
</comment>
<keyword evidence="15 16" id="KW-0739">Sodium transport</keyword>
<evidence type="ECO:0000256" key="2">
    <source>
        <dbReference type="ARBA" id="ARBA00022475"/>
    </source>
</evidence>
<evidence type="ECO:0000256" key="5">
    <source>
        <dbReference type="ARBA" id="ARBA00022630"/>
    </source>
</evidence>
<evidence type="ECO:0000256" key="7">
    <source>
        <dbReference type="ARBA" id="ARBA00022692"/>
    </source>
</evidence>
<evidence type="ECO:0000256" key="14">
    <source>
        <dbReference type="ARBA" id="ARBA00023136"/>
    </source>
</evidence>
<feature type="domain" description="FMN-binding" evidence="18">
    <location>
        <begin position="131"/>
        <end position="230"/>
    </location>
</feature>
<evidence type="ECO:0000256" key="10">
    <source>
        <dbReference type="ARBA" id="ARBA00023027"/>
    </source>
</evidence>
<comment type="catalytic activity">
    <reaction evidence="16 17">
        <text>a ubiquinone + n Na(+)(in) + NADH + H(+) = a ubiquinol + n Na(+)(out) + NAD(+)</text>
        <dbReference type="Rhea" id="RHEA:47748"/>
        <dbReference type="Rhea" id="RHEA-COMP:9565"/>
        <dbReference type="Rhea" id="RHEA-COMP:9566"/>
        <dbReference type="ChEBI" id="CHEBI:15378"/>
        <dbReference type="ChEBI" id="CHEBI:16389"/>
        <dbReference type="ChEBI" id="CHEBI:17976"/>
        <dbReference type="ChEBI" id="CHEBI:29101"/>
        <dbReference type="ChEBI" id="CHEBI:57540"/>
        <dbReference type="ChEBI" id="CHEBI:57945"/>
        <dbReference type="EC" id="7.2.1.1"/>
    </reaction>
</comment>
<evidence type="ECO:0000256" key="15">
    <source>
        <dbReference type="ARBA" id="ARBA00023201"/>
    </source>
</evidence>
<keyword evidence="19" id="KW-0560">Oxidoreductase</keyword>
<comment type="caution">
    <text evidence="16">Lacks conserved residue(s) required for the propagation of feature annotation.</text>
</comment>
<evidence type="ECO:0000256" key="9">
    <source>
        <dbReference type="ARBA" id="ARBA00022989"/>
    </source>
</evidence>
<keyword evidence="20" id="KW-1185">Reference proteome</keyword>
<keyword evidence="3" id="KW-0997">Cell inner membrane</keyword>
<keyword evidence="9 16" id="KW-1133">Transmembrane helix</keyword>
<evidence type="ECO:0000256" key="4">
    <source>
        <dbReference type="ARBA" id="ARBA00022553"/>
    </source>
</evidence>